<feature type="transmembrane region" description="Helical" evidence="1">
    <location>
        <begin position="12"/>
        <end position="32"/>
    </location>
</feature>
<dbReference type="Pfam" id="PF03703">
    <property type="entry name" value="bPH_2"/>
    <property type="match status" value="3"/>
</dbReference>
<feature type="transmembrane region" description="Helical" evidence="1">
    <location>
        <begin position="388"/>
        <end position="405"/>
    </location>
</feature>
<keyword evidence="4" id="KW-1185">Reference proteome</keyword>
<keyword evidence="1" id="KW-0812">Transmembrane</keyword>
<feature type="domain" description="YdbS-like PH" evidence="2">
    <location>
        <begin position="256"/>
        <end position="311"/>
    </location>
</feature>
<dbReference type="InterPro" id="IPR014529">
    <property type="entry name" value="UCP026631"/>
</dbReference>
<proteinExistence type="predicted"/>
<feature type="transmembrane region" description="Helical" evidence="1">
    <location>
        <begin position="356"/>
        <end position="376"/>
    </location>
</feature>
<protein>
    <submittedName>
        <fullName evidence="3">Putative membrane protein</fullName>
    </submittedName>
</protein>
<dbReference type="PANTHER" id="PTHR34473">
    <property type="entry name" value="UPF0699 TRANSMEMBRANE PROTEIN YDBS"/>
    <property type="match status" value="1"/>
</dbReference>
<evidence type="ECO:0000313" key="3">
    <source>
        <dbReference type="EMBL" id="SNZ15762.1"/>
    </source>
</evidence>
<gene>
    <name evidence="3" type="ORF">SAMN05421503_2743</name>
</gene>
<dbReference type="AlphaFoldDB" id="A0A285P208"/>
<evidence type="ECO:0000313" key="4">
    <source>
        <dbReference type="Proteomes" id="UP000219356"/>
    </source>
</evidence>
<keyword evidence="1" id="KW-0472">Membrane</keyword>
<reference evidence="4" key="1">
    <citation type="submission" date="2017-09" db="EMBL/GenBank/DDBJ databases">
        <authorList>
            <person name="Varghese N."/>
            <person name="Submissions S."/>
        </authorList>
    </citation>
    <scope>NUCLEOTIDE SEQUENCE [LARGE SCALE GENOMIC DNA]</scope>
    <source>
        <strain evidence="4">CGMCC 1.8913</strain>
    </source>
</reference>
<evidence type="ECO:0000256" key="1">
    <source>
        <dbReference type="SAM" id="Phobius"/>
    </source>
</evidence>
<sequence>METKRYHPAIMLFGIVKAIKGWIVPLIIVTIFNSADNWWGKYAGYIVLAIILLSILHDILKWFFEKYATDDYAFHLYSGIFTKSSRTVPYEKIQSVTKHKKLMHRLLGLSAIKFETGSQEQAVEFQVLRKAEADRLEQLAKQEAVPTQEAAVIEEELDEFTAEAPQPKVKDRFIHFKPTKKELIKASFTSLSFLIIPPLLVSFLLKADIFFDWSDVRQYLPLLKVWWITGIGLLILIVLSMLIGMWRILQKYGNYELATDDNHIYIRTGLLDESSFSIRKDRVQGIEIAQPLLHRFLGLAKIKLITTGALDLSEDTEEINSLYPYFPLKRAYTLLAEILPEYKVKRNMAKLEPKVLVYRTMQPSIIWLIVTITLFFWRPEVLGFEITWWIAAIVLFCFIELYRYLDFKHTQYVISEKFFQIKSGAFTTTTFVTKRNKMIEIASMQNPLQRWLGLATITSINRAKPVLHNKIKDIPAAEAARFYAWFYQRTEDVRRQ</sequence>
<keyword evidence="1" id="KW-1133">Transmembrane helix</keyword>
<feature type="domain" description="YdbS-like PH" evidence="2">
    <location>
        <begin position="62"/>
        <end position="138"/>
    </location>
</feature>
<organism evidence="3 4">
    <name type="scientific">Terribacillus aidingensis</name>
    <dbReference type="NCBI Taxonomy" id="586416"/>
    <lineage>
        <taxon>Bacteria</taxon>
        <taxon>Bacillati</taxon>
        <taxon>Bacillota</taxon>
        <taxon>Bacilli</taxon>
        <taxon>Bacillales</taxon>
        <taxon>Bacillaceae</taxon>
        <taxon>Terribacillus</taxon>
    </lineage>
</organism>
<dbReference type="Proteomes" id="UP000219356">
    <property type="component" value="Unassembled WGS sequence"/>
</dbReference>
<feature type="transmembrane region" description="Helical" evidence="1">
    <location>
        <begin position="38"/>
        <end position="56"/>
    </location>
</feature>
<dbReference type="RefSeq" id="WP_097042986.1">
    <property type="nucleotide sequence ID" value="NZ_OBEK01000004.1"/>
</dbReference>
<dbReference type="EMBL" id="OBEK01000004">
    <property type="protein sequence ID" value="SNZ15762.1"/>
    <property type="molecule type" value="Genomic_DNA"/>
</dbReference>
<evidence type="ECO:0000259" key="2">
    <source>
        <dbReference type="Pfam" id="PF03703"/>
    </source>
</evidence>
<feature type="domain" description="YdbS-like PH" evidence="2">
    <location>
        <begin position="408"/>
        <end position="485"/>
    </location>
</feature>
<feature type="transmembrane region" description="Helical" evidence="1">
    <location>
        <begin position="225"/>
        <end position="246"/>
    </location>
</feature>
<dbReference type="OrthoDB" id="2317554at2"/>
<dbReference type="InterPro" id="IPR005182">
    <property type="entry name" value="YdbS-like_PH"/>
</dbReference>
<dbReference type="PANTHER" id="PTHR34473:SF2">
    <property type="entry name" value="UPF0699 TRANSMEMBRANE PROTEIN YDBT"/>
    <property type="match status" value="1"/>
</dbReference>
<accession>A0A285P208</accession>
<feature type="transmembrane region" description="Helical" evidence="1">
    <location>
        <begin position="183"/>
        <end position="205"/>
    </location>
</feature>
<dbReference type="PIRSF" id="PIRSF026631">
    <property type="entry name" value="UCP026631"/>
    <property type="match status" value="1"/>
</dbReference>
<name>A0A285P208_9BACI</name>